<dbReference type="EMBL" id="JBHSJF010000006">
    <property type="protein sequence ID" value="MFC5068082.1"/>
    <property type="molecule type" value="Genomic_DNA"/>
</dbReference>
<protein>
    <recommendedName>
        <fullName evidence="4">Sel1 repeat family protein</fullName>
    </recommendedName>
</protein>
<feature type="chain" id="PRO_5046006570" description="Sel1 repeat family protein" evidence="1">
    <location>
        <begin position="24"/>
        <end position="918"/>
    </location>
</feature>
<dbReference type="InterPro" id="IPR011990">
    <property type="entry name" value="TPR-like_helical_dom_sf"/>
</dbReference>
<evidence type="ECO:0008006" key="4">
    <source>
        <dbReference type="Google" id="ProtNLM"/>
    </source>
</evidence>
<feature type="signal peptide" evidence="1">
    <location>
        <begin position="1"/>
        <end position="23"/>
    </location>
</feature>
<evidence type="ECO:0000256" key="1">
    <source>
        <dbReference type="SAM" id="SignalP"/>
    </source>
</evidence>
<dbReference type="SUPFAM" id="SSF81901">
    <property type="entry name" value="HCP-like"/>
    <property type="match status" value="5"/>
</dbReference>
<dbReference type="PANTHER" id="PTHR11102:SF160">
    <property type="entry name" value="ERAD-ASSOCIATED E3 UBIQUITIN-PROTEIN LIGASE COMPONENT HRD3"/>
    <property type="match status" value="1"/>
</dbReference>
<proteinExistence type="predicted"/>
<gene>
    <name evidence="2" type="ORF">ACFPFW_08635</name>
</gene>
<keyword evidence="1" id="KW-0732">Signal</keyword>
<dbReference type="Proteomes" id="UP001595796">
    <property type="component" value="Unassembled WGS sequence"/>
</dbReference>
<name>A0ABV9Z2U4_9HYPH</name>
<evidence type="ECO:0000313" key="2">
    <source>
        <dbReference type="EMBL" id="MFC5068082.1"/>
    </source>
</evidence>
<organism evidence="2 3">
    <name type="scientific">Flaviflagellibacter deserti</name>
    <dbReference type="NCBI Taxonomy" id="2267266"/>
    <lineage>
        <taxon>Bacteria</taxon>
        <taxon>Pseudomonadati</taxon>
        <taxon>Pseudomonadota</taxon>
        <taxon>Alphaproteobacteria</taxon>
        <taxon>Hyphomicrobiales</taxon>
        <taxon>Flaviflagellibacter</taxon>
    </lineage>
</organism>
<dbReference type="Pfam" id="PF08238">
    <property type="entry name" value="Sel1"/>
    <property type="match status" value="10"/>
</dbReference>
<dbReference type="InterPro" id="IPR006597">
    <property type="entry name" value="Sel1-like"/>
</dbReference>
<dbReference type="RefSeq" id="WP_114957580.1">
    <property type="nucleotide sequence ID" value="NZ_JBHSJF010000006.1"/>
</dbReference>
<dbReference type="InterPro" id="IPR050767">
    <property type="entry name" value="Sel1_AlgK"/>
</dbReference>
<reference evidence="3" key="1">
    <citation type="journal article" date="2019" name="Int. J. Syst. Evol. Microbiol.">
        <title>The Global Catalogue of Microorganisms (GCM) 10K type strain sequencing project: providing services to taxonomists for standard genome sequencing and annotation.</title>
        <authorList>
            <consortium name="The Broad Institute Genomics Platform"/>
            <consortium name="The Broad Institute Genome Sequencing Center for Infectious Disease"/>
            <person name="Wu L."/>
            <person name="Ma J."/>
        </authorList>
    </citation>
    <scope>NUCLEOTIDE SEQUENCE [LARGE SCALE GENOMIC DNA]</scope>
    <source>
        <strain evidence="3">CGMCC 1.16444</strain>
    </source>
</reference>
<keyword evidence="3" id="KW-1185">Reference proteome</keyword>
<dbReference type="SMART" id="SM00671">
    <property type="entry name" value="SEL1"/>
    <property type="match status" value="9"/>
</dbReference>
<dbReference type="PANTHER" id="PTHR11102">
    <property type="entry name" value="SEL-1-LIKE PROTEIN"/>
    <property type="match status" value="1"/>
</dbReference>
<dbReference type="Gene3D" id="1.25.40.10">
    <property type="entry name" value="Tetratricopeptide repeat domain"/>
    <property type="match status" value="3"/>
</dbReference>
<sequence length="918" mass="96754">MSAIGRLVLAFATVGVFATPAIAATTGETFSAILRPESDFSKVCRISRPPMQDRRDWSQWQGEPVDSGVMLSAARRLISGGLDGRTDAPTARRLLDHLVDGRSSVAAEAEIVLAKLLLDPEAGLLDQERAVALLRSSARSGETNALLELARLYERGEAVEKSTETAAALYRRAFLGGSATAAFQLVRLYGEGEVKPPAPGISERLATAGFAMFANELALGDCATLRRISQALSDQNSPLYNPALARRWLEAGVRVRDPDAIVSLGEMFLAENRGAGDLARILEALDAVPASIRVAKLKVEILLRRGGPNDYETALSVLGPRMGAGDPQAISLGASILSGAFGGTPHLDRKRLLLQQAADLPDPNPDLVADLAVMVRIGLGGPADPAEADRLVAKAAELGHPGSLQIFAGRGQEDALDELRRQASLQVVEAQRSLASLHLCGLGVPMDRIKARELLDAAAPRDPISARMLGNEPRLVPTEPERIRYLTLAANIGDRLAMVDIATLLRGHRSVPDTEAAMRWEEAALRPGAGQPKAAAYLAALQLSQSDAGPDRDKALANLKALADLGEPVAATKLGRVLLKSGAVQEAVNLLRYAAEQGQPEAMLALGTMEELPAGIDRMDVLMRAADAGEGKARVQLVALANSREDAQALLAALNDGAVCKAADSVGVARVLADNKTKAFDVEAARELFARAEAIGAGDPEAEFALGLAARDGIYGQAADAKTRLAAAHEAGHPSAALELGRMLTGTGGEPVLEDAVAWYGQAYDRGRRSAPVELIRTLTNGEAAGSKPFTAAIGLLQRAVDDGRADAMRQLALIYERGQGVAMDTDRSRDLLRRAADAGNTAAMRDLASVYSAGLGVPMSLSESTKWLKRAAENGDVKAMRELSSALRVGLGADKDIAAADRWLAAAKSVSARSTQP</sequence>
<comment type="caution">
    <text evidence="2">The sequence shown here is derived from an EMBL/GenBank/DDBJ whole genome shotgun (WGS) entry which is preliminary data.</text>
</comment>
<accession>A0ABV9Z2U4</accession>
<evidence type="ECO:0000313" key="3">
    <source>
        <dbReference type="Proteomes" id="UP001595796"/>
    </source>
</evidence>